<comment type="caution">
    <text evidence="2">The sequence shown here is derived from an EMBL/GenBank/DDBJ whole genome shotgun (WGS) entry which is preliminary data.</text>
</comment>
<accession>V5BEM4</accession>
<dbReference type="PANTHER" id="PTHR31881">
    <property type="match status" value="1"/>
</dbReference>
<dbReference type="AlphaFoldDB" id="V5BEM4"/>
<dbReference type="Proteomes" id="UP000017842">
    <property type="component" value="Unassembled WGS sequence"/>
</dbReference>
<protein>
    <submittedName>
        <fullName evidence="2">Putative membrane protein</fullName>
    </submittedName>
</protein>
<feature type="transmembrane region" description="Helical" evidence="1">
    <location>
        <begin position="184"/>
        <end position="208"/>
    </location>
</feature>
<name>V5BEM4_9GAMM</name>
<reference evidence="2 3" key="1">
    <citation type="journal article" date="2013" name="Genome Announc.">
        <title>Draft Genome Sequence of the Methanotrophic Gammaproteobacterium Methyloglobulus morosus DSM 22980 Strain KoM1.</title>
        <authorList>
            <person name="Poehlein A."/>
            <person name="Deutzmann J.S."/>
            <person name="Daniel R."/>
            <person name="Simeonova D.D."/>
        </authorList>
    </citation>
    <scope>NUCLEOTIDE SEQUENCE [LARGE SCALE GENOMIC DNA]</scope>
    <source>
        <strain evidence="2 3">KoM1</strain>
    </source>
</reference>
<dbReference type="eggNOG" id="COG3821">
    <property type="taxonomic scope" value="Bacteria"/>
</dbReference>
<keyword evidence="1" id="KW-1133">Transmembrane helix</keyword>
<feature type="transmembrane region" description="Helical" evidence="1">
    <location>
        <begin position="6"/>
        <end position="24"/>
    </location>
</feature>
<sequence length="213" mass="23973">MAFDIIAFSASCLLVLAYYLYLGWRTRRTPNSRISAQNAKIREQWVEMVMSSGKMDILAIQTIRNSVIAANFMASTAVLLIVGTLNISEKIGQWSLMWHPFGIGGATSGVTWQLKLGLLLLVFAIAFHFFSMAIRYFNHVGYMINLPSEPDKDDALYHQTCTYLNKAGSYYMYGTRTFFFSLPIIMWFFGSAFLVLANIGLLVGLAMLDRTPS</sequence>
<dbReference type="PANTHER" id="PTHR31881:SF6">
    <property type="entry name" value="OS09G0494600 PROTEIN"/>
    <property type="match status" value="1"/>
</dbReference>
<evidence type="ECO:0000256" key="1">
    <source>
        <dbReference type="SAM" id="Phobius"/>
    </source>
</evidence>
<keyword evidence="3" id="KW-1185">Reference proteome</keyword>
<dbReference type="InterPro" id="IPR006747">
    <property type="entry name" value="DUF599"/>
</dbReference>
<dbReference type="EMBL" id="AYLO01000088">
    <property type="protein sequence ID" value="ESS71725.1"/>
    <property type="molecule type" value="Genomic_DNA"/>
</dbReference>
<feature type="transmembrane region" description="Helical" evidence="1">
    <location>
        <begin position="69"/>
        <end position="87"/>
    </location>
</feature>
<dbReference type="RefSeq" id="WP_023495227.1">
    <property type="nucleotide sequence ID" value="NZ_AYLO01000088.1"/>
</dbReference>
<evidence type="ECO:0000313" key="2">
    <source>
        <dbReference type="EMBL" id="ESS71725.1"/>
    </source>
</evidence>
<proteinExistence type="predicted"/>
<evidence type="ECO:0000313" key="3">
    <source>
        <dbReference type="Proteomes" id="UP000017842"/>
    </source>
</evidence>
<dbReference type="Pfam" id="PF04654">
    <property type="entry name" value="DUF599"/>
    <property type="match status" value="1"/>
</dbReference>
<dbReference type="STRING" id="1116472.MGMO_92c00270"/>
<keyword evidence="1" id="KW-0812">Transmembrane</keyword>
<dbReference type="OrthoDB" id="5768130at2"/>
<gene>
    <name evidence="2" type="ORF">MGMO_92c00270</name>
</gene>
<feature type="transmembrane region" description="Helical" evidence="1">
    <location>
        <begin position="116"/>
        <end position="137"/>
    </location>
</feature>
<keyword evidence="1" id="KW-0472">Membrane</keyword>
<organism evidence="2 3">
    <name type="scientific">Methyloglobulus morosus KoM1</name>
    <dbReference type="NCBI Taxonomy" id="1116472"/>
    <lineage>
        <taxon>Bacteria</taxon>
        <taxon>Pseudomonadati</taxon>
        <taxon>Pseudomonadota</taxon>
        <taxon>Gammaproteobacteria</taxon>
        <taxon>Methylococcales</taxon>
        <taxon>Methylococcaceae</taxon>
        <taxon>Methyloglobulus</taxon>
    </lineage>
</organism>
<dbReference type="PATRIC" id="fig|1116472.3.peg.2517"/>